<dbReference type="InterPro" id="IPR001075">
    <property type="entry name" value="NIF_FeS_clus_asmbl_NifU_C"/>
</dbReference>
<accession>A0A0M1VSF7</accession>
<sequence>MGENMDKIEKFLDKEIRPYLKSHGGDIEIINYSIEKQELNLRLKGQCCVCPHSIETNENFIKKSIVEKFSEIKNIYIETGVSDELWNLAKSILKEDRNGKLERKV</sequence>
<protein>
    <recommendedName>
        <fullName evidence="1">NIF system FeS cluster assembly NifU C-terminal domain-containing protein</fullName>
    </recommendedName>
</protein>
<reference evidence="2 3" key="1">
    <citation type="submission" date="2011-10" db="EMBL/GenBank/DDBJ databases">
        <title>The Genome Sequence of Fusobacterium sp. 4_1_13.</title>
        <authorList>
            <consortium name="The Broad Institute Genome Sequencing Platform"/>
            <person name="Earl A."/>
            <person name="Ward D."/>
            <person name="Feldgarden M."/>
            <person name="Gevers D."/>
            <person name="Strauss J."/>
            <person name="Ambrose C."/>
            <person name="Allen-Vercoe E."/>
            <person name="Young S.K."/>
            <person name="Zeng Q."/>
            <person name="Gargeya S."/>
            <person name="Fitzgerald M."/>
            <person name="Haas B."/>
            <person name="Abouelleil A."/>
            <person name="Alvarado L."/>
            <person name="Arachchi H.M."/>
            <person name="Berlin A."/>
            <person name="Brown A."/>
            <person name="Chapman S.B."/>
            <person name="Chen Z."/>
            <person name="Dunbar C."/>
            <person name="Freedman E."/>
            <person name="Gearin G."/>
            <person name="Goldberg J."/>
            <person name="Griggs A."/>
            <person name="Gujja S."/>
            <person name="Heiman D."/>
            <person name="Howarth C."/>
            <person name="Larson L."/>
            <person name="Lui A."/>
            <person name="MacDonald P.J."/>
            <person name="Montmayeur A."/>
            <person name="Murphy C."/>
            <person name="Neiman D."/>
            <person name="Pearson M."/>
            <person name="Priest M."/>
            <person name="Roberts A."/>
            <person name="Saif S."/>
            <person name="Shea T."/>
            <person name="Shenoy N."/>
            <person name="Sisk P."/>
            <person name="Stolte C."/>
            <person name="Sykes S."/>
            <person name="Wortman J."/>
            <person name="Nusbaum C."/>
            <person name="Birren B."/>
        </authorList>
    </citation>
    <scope>NUCLEOTIDE SEQUENCE [LARGE SCALE GENOMIC DNA]</scope>
    <source>
        <strain evidence="2 3">4_1_13</strain>
    </source>
</reference>
<organism evidence="2 3">
    <name type="scientific">Fusobacterium vincentii 4_1_13</name>
    <dbReference type="NCBI Taxonomy" id="469606"/>
    <lineage>
        <taxon>Bacteria</taxon>
        <taxon>Fusobacteriati</taxon>
        <taxon>Fusobacteriota</taxon>
        <taxon>Fusobacteriia</taxon>
        <taxon>Fusobacteriales</taxon>
        <taxon>Fusobacteriaceae</taxon>
        <taxon>Fusobacterium</taxon>
    </lineage>
</organism>
<proteinExistence type="predicted"/>
<dbReference type="GO" id="GO:0051536">
    <property type="term" value="F:iron-sulfur cluster binding"/>
    <property type="evidence" value="ECO:0007669"/>
    <property type="project" value="InterPro"/>
</dbReference>
<evidence type="ECO:0000313" key="3">
    <source>
        <dbReference type="Proteomes" id="UP000004925"/>
    </source>
</evidence>
<dbReference type="Pfam" id="PF01106">
    <property type="entry name" value="NifU"/>
    <property type="match status" value="1"/>
</dbReference>
<dbReference type="HOGENOM" id="CLU_060555_4_0_0"/>
<name>A0A0M1VSF7_FUSVC</name>
<gene>
    <name evidence="2" type="ORF">FSCG_00208</name>
</gene>
<dbReference type="EMBL" id="ACDE02000013">
    <property type="protein sequence ID" value="EEO39495.1"/>
    <property type="molecule type" value="Genomic_DNA"/>
</dbReference>
<dbReference type="SUPFAM" id="SSF117916">
    <property type="entry name" value="Fe-S cluster assembly (FSCA) domain-like"/>
    <property type="match status" value="1"/>
</dbReference>
<dbReference type="AlphaFoldDB" id="A0A0M1VSF7"/>
<dbReference type="GO" id="GO:0016226">
    <property type="term" value="P:iron-sulfur cluster assembly"/>
    <property type="evidence" value="ECO:0007669"/>
    <property type="project" value="InterPro"/>
</dbReference>
<evidence type="ECO:0000259" key="1">
    <source>
        <dbReference type="Pfam" id="PF01106"/>
    </source>
</evidence>
<dbReference type="Gene3D" id="3.30.300.130">
    <property type="entry name" value="Fe-S cluster assembly (FSCA)"/>
    <property type="match status" value="1"/>
</dbReference>
<dbReference type="InterPro" id="IPR034904">
    <property type="entry name" value="FSCA_dom_sf"/>
</dbReference>
<comment type="caution">
    <text evidence="2">The sequence shown here is derived from an EMBL/GenBank/DDBJ whole genome shotgun (WGS) entry which is preliminary data.</text>
</comment>
<feature type="domain" description="NIF system FeS cluster assembly NifU C-terminal" evidence="1">
    <location>
        <begin position="8"/>
        <end position="75"/>
    </location>
</feature>
<dbReference type="eggNOG" id="COG0694">
    <property type="taxonomic scope" value="Bacteria"/>
</dbReference>
<dbReference type="GO" id="GO:0005506">
    <property type="term" value="F:iron ion binding"/>
    <property type="evidence" value="ECO:0007669"/>
    <property type="project" value="InterPro"/>
</dbReference>
<evidence type="ECO:0000313" key="2">
    <source>
        <dbReference type="EMBL" id="EEO39495.1"/>
    </source>
</evidence>
<dbReference type="Proteomes" id="UP000004925">
    <property type="component" value="Unassembled WGS sequence"/>
</dbReference>